<evidence type="ECO:0000313" key="2">
    <source>
        <dbReference type="Proteomes" id="UP000478052"/>
    </source>
</evidence>
<sequence length="140" mass="16689">MNKILKSFTMRIQKPSVDFQVKPFNFKNIHPIKVISSANIILYHETYLLLITYKQKFYNKSSKILFQLIDSVRSDECIDFTMLCFFFFFCLCTRERVEIMPQFQTMGVVSDAKMNVVGVLRSFFEFSNSFQKYREIPKKN</sequence>
<dbReference type="EMBL" id="VUJU01000002">
    <property type="protein sequence ID" value="KAF0774194.1"/>
    <property type="molecule type" value="Genomic_DNA"/>
</dbReference>
<proteinExistence type="predicted"/>
<name>A0A6G0ZS16_APHCR</name>
<organism evidence="1 2">
    <name type="scientific">Aphis craccivora</name>
    <name type="common">Cowpea aphid</name>
    <dbReference type="NCBI Taxonomy" id="307492"/>
    <lineage>
        <taxon>Eukaryota</taxon>
        <taxon>Metazoa</taxon>
        <taxon>Ecdysozoa</taxon>
        <taxon>Arthropoda</taxon>
        <taxon>Hexapoda</taxon>
        <taxon>Insecta</taxon>
        <taxon>Pterygota</taxon>
        <taxon>Neoptera</taxon>
        <taxon>Paraneoptera</taxon>
        <taxon>Hemiptera</taxon>
        <taxon>Sternorrhyncha</taxon>
        <taxon>Aphidomorpha</taxon>
        <taxon>Aphidoidea</taxon>
        <taxon>Aphididae</taxon>
        <taxon>Aphidini</taxon>
        <taxon>Aphis</taxon>
        <taxon>Aphis</taxon>
    </lineage>
</organism>
<dbReference type="AlphaFoldDB" id="A0A6G0ZS16"/>
<evidence type="ECO:0000313" key="1">
    <source>
        <dbReference type="EMBL" id="KAF0774194.1"/>
    </source>
</evidence>
<comment type="caution">
    <text evidence="1">The sequence shown here is derived from an EMBL/GenBank/DDBJ whole genome shotgun (WGS) entry which is preliminary data.</text>
</comment>
<dbReference type="Proteomes" id="UP000478052">
    <property type="component" value="Unassembled WGS sequence"/>
</dbReference>
<keyword evidence="2" id="KW-1185">Reference proteome</keyword>
<reference evidence="1 2" key="1">
    <citation type="submission" date="2019-08" db="EMBL/GenBank/DDBJ databases">
        <title>Whole genome of Aphis craccivora.</title>
        <authorList>
            <person name="Voronova N.V."/>
            <person name="Shulinski R.S."/>
            <person name="Bandarenka Y.V."/>
            <person name="Zhorov D.G."/>
            <person name="Warner D."/>
        </authorList>
    </citation>
    <scope>NUCLEOTIDE SEQUENCE [LARGE SCALE GENOMIC DNA]</scope>
    <source>
        <strain evidence="1">180601</strain>
        <tissue evidence="1">Whole Body</tissue>
    </source>
</reference>
<protein>
    <submittedName>
        <fullName evidence="1">Uncharacterized protein</fullName>
    </submittedName>
</protein>
<gene>
    <name evidence="1" type="ORF">FWK35_00002632</name>
</gene>
<accession>A0A6G0ZS16</accession>